<proteinExistence type="predicted"/>
<reference evidence="2 3" key="1">
    <citation type="submission" date="2019-05" db="EMBL/GenBank/DDBJ databases">
        <title>Draft genome sequence of Nonomuraea turkmeniaca DSM 43926.</title>
        <authorList>
            <person name="Saricaoglu S."/>
            <person name="Isik K."/>
        </authorList>
    </citation>
    <scope>NUCLEOTIDE SEQUENCE [LARGE SCALE GENOMIC DNA]</scope>
    <source>
        <strain evidence="2 3">DSM 43926</strain>
    </source>
</reference>
<evidence type="ECO:0000313" key="2">
    <source>
        <dbReference type="EMBL" id="TMR15785.1"/>
    </source>
</evidence>
<name>A0A5S4FCJ1_9ACTN</name>
<dbReference type="Proteomes" id="UP000309128">
    <property type="component" value="Unassembled WGS sequence"/>
</dbReference>
<feature type="chain" id="PRO_5039304712" evidence="1">
    <location>
        <begin position="24"/>
        <end position="140"/>
    </location>
</feature>
<sequence>MTSRTSRRFAVSLLAGCALTVGAGYTAHATASTQAAGGAAGVEIRGAAPAGALRDARGPGWSLEAHAWGFVLTLDAALTQELIDRLRVGSGAAAFLAALGVPEAGAVAAALTLGAAVIQACQGSDGVTLYLSAVPWCGKL</sequence>
<evidence type="ECO:0000256" key="1">
    <source>
        <dbReference type="SAM" id="SignalP"/>
    </source>
</evidence>
<comment type="caution">
    <text evidence="2">The sequence shown here is derived from an EMBL/GenBank/DDBJ whole genome shotgun (WGS) entry which is preliminary data.</text>
</comment>
<feature type="signal peptide" evidence="1">
    <location>
        <begin position="1"/>
        <end position="23"/>
    </location>
</feature>
<keyword evidence="3" id="KW-1185">Reference proteome</keyword>
<dbReference type="EMBL" id="VCKY01000096">
    <property type="protein sequence ID" value="TMR15785.1"/>
    <property type="molecule type" value="Genomic_DNA"/>
</dbReference>
<accession>A0A5S4FCJ1</accession>
<dbReference type="AlphaFoldDB" id="A0A5S4FCJ1"/>
<evidence type="ECO:0000313" key="3">
    <source>
        <dbReference type="Proteomes" id="UP000309128"/>
    </source>
</evidence>
<dbReference type="RefSeq" id="WP_138668846.1">
    <property type="nucleotide sequence ID" value="NZ_VCKY01000096.1"/>
</dbReference>
<keyword evidence="1" id="KW-0732">Signal</keyword>
<gene>
    <name evidence="2" type="ORF">ETD86_26325</name>
</gene>
<organism evidence="2 3">
    <name type="scientific">Nonomuraea turkmeniaca</name>
    <dbReference type="NCBI Taxonomy" id="103838"/>
    <lineage>
        <taxon>Bacteria</taxon>
        <taxon>Bacillati</taxon>
        <taxon>Actinomycetota</taxon>
        <taxon>Actinomycetes</taxon>
        <taxon>Streptosporangiales</taxon>
        <taxon>Streptosporangiaceae</taxon>
        <taxon>Nonomuraea</taxon>
    </lineage>
</organism>
<protein>
    <submittedName>
        <fullName evidence="2">Uncharacterized protein</fullName>
    </submittedName>
</protein>